<evidence type="ECO:0000313" key="3">
    <source>
        <dbReference type="Proteomes" id="UP001642360"/>
    </source>
</evidence>
<feature type="signal peptide" evidence="1">
    <location>
        <begin position="1"/>
        <end position="20"/>
    </location>
</feature>
<feature type="non-terminal residue" evidence="2">
    <location>
        <position position="414"/>
    </location>
</feature>
<evidence type="ECO:0000256" key="1">
    <source>
        <dbReference type="SAM" id="SignalP"/>
    </source>
</evidence>
<sequence>MPSLLPIAWCFLFNWVAVKALVPIHVVLSHLLGCLLPANIGNFGVVQVCYVDVGNVLTFEIVVHSMILFWLTLESIKKDSLSKNLSESMTLVLDMVEQSMTLDNFWRSSQMISTWRFKSWFLLLADESSMVRQASIASLMDITSSLSPHYMVKLAEIATSEVISPKVERSDFWDTVFSASVDKVCSLSLSDFRIISQRVNLMPGYMGPSMEPPAFPSETPGSIKEFVKEKYRLPRLDLDEFSPEKAGRQWKFNWFDRAEVAWSRHCSALLSFPHGNYLLDVQRGSLKNGNLVRCSVLGGMYQNLLQEPRILVLCHAFLDLATDFVKGSINNHPFHPRGLDDSESFGMIVPDDASNGEWVWEVLNGGPALALPPSFKEGLDFGDLKKAHHFSWNIYEGQSATENTSEVSWSVVAL</sequence>
<proteinExistence type="predicted"/>
<evidence type="ECO:0000313" key="2">
    <source>
        <dbReference type="EMBL" id="CAK9172410.1"/>
    </source>
</evidence>
<keyword evidence="1" id="KW-0732">Signal</keyword>
<dbReference type="Proteomes" id="UP001642360">
    <property type="component" value="Unassembled WGS sequence"/>
</dbReference>
<reference evidence="2 3" key="1">
    <citation type="submission" date="2024-02" db="EMBL/GenBank/DDBJ databases">
        <authorList>
            <person name="Vignale AGUSTIN F."/>
            <person name="Sosa J E."/>
            <person name="Modenutti C."/>
        </authorList>
    </citation>
    <scope>NUCLEOTIDE SEQUENCE [LARGE SCALE GENOMIC DNA]</scope>
</reference>
<organism evidence="2 3">
    <name type="scientific">Ilex paraguariensis</name>
    <name type="common">yerba mate</name>
    <dbReference type="NCBI Taxonomy" id="185542"/>
    <lineage>
        <taxon>Eukaryota</taxon>
        <taxon>Viridiplantae</taxon>
        <taxon>Streptophyta</taxon>
        <taxon>Embryophyta</taxon>
        <taxon>Tracheophyta</taxon>
        <taxon>Spermatophyta</taxon>
        <taxon>Magnoliopsida</taxon>
        <taxon>eudicotyledons</taxon>
        <taxon>Gunneridae</taxon>
        <taxon>Pentapetalae</taxon>
        <taxon>asterids</taxon>
        <taxon>campanulids</taxon>
        <taxon>Aquifoliales</taxon>
        <taxon>Aquifoliaceae</taxon>
        <taxon>Ilex</taxon>
    </lineage>
</organism>
<keyword evidence="3" id="KW-1185">Reference proteome</keyword>
<dbReference type="EMBL" id="CAUOFW020005973">
    <property type="protein sequence ID" value="CAK9172410.1"/>
    <property type="molecule type" value="Genomic_DNA"/>
</dbReference>
<evidence type="ECO:0008006" key="4">
    <source>
        <dbReference type="Google" id="ProtNLM"/>
    </source>
</evidence>
<gene>
    <name evidence="2" type="ORF">ILEXP_LOCUS42058</name>
</gene>
<name>A0ABC8TSF1_9AQUA</name>
<dbReference type="AlphaFoldDB" id="A0ABC8TSF1"/>
<feature type="chain" id="PRO_5044784892" description="Coatomer beta subunit" evidence="1">
    <location>
        <begin position="21"/>
        <end position="414"/>
    </location>
</feature>
<protein>
    <recommendedName>
        <fullName evidence="4">Coatomer beta subunit</fullName>
    </recommendedName>
</protein>
<accession>A0ABC8TSF1</accession>
<comment type="caution">
    <text evidence="2">The sequence shown here is derived from an EMBL/GenBank/DDBJ whole genome shotgun (WGS) entry which is preliminary data.</text>
</comment>